<dbReference type="AlphaFoldDB" id="A0A0V8JQI0"/>
<keyword evidence="1" id="KW-0472">Membrane</keyword>
<accession>A0A0V8JQI0</accession>
<dbReference type="RefSeq" id="WP_025911240.1">
    <property type="nucleotide sequence ID" value="NZ_KQ758629.1"/>
</dbReference>
<evidence type="ECO:0000313" key="2">
    <source>
        <dbReference type="EMBL" id="KSU89298.1"/>
    </source>
</evidence>
<feature type="transmembrane region" description="Helical" evidence="1">
    <location>
        <begin position="32"/>
        <end position="50"/>
    </location>
</feature>
<gene>
    <name evidence="2" type="ORF">AS180_03140</name>
</gene>
<reference evidence="2 3" key="1">
    <citation type="submission" date="2015-11" db="EMBL/GenBank/DDBJ databases">
        <title>Bacillus caseinolyticus sp nov.</title>
        <authorList>
            <person name="Dastager S.G."/>
            <person name="Mawlankar R."/>
        </authorList>
    </citation>
    <scope>NUCLEOTIDE SEQUENCE [LARGE SCALE GENOMIC DNA]</scope>
    <source>
        <strain evidence="2 3">SGD-V-76</strain>
    </source>
</reference>
<sequence length="74" mass="8545">MKLLIGVLLLSGIITAIELPSLLKKEQKKELYLFSFFLLFSMTLNILHSMHFPLPNPLDWLIAIFKPINHLIVN</sequence>
<proteinExistence type="predicted"/>
<evidence type="ECO:0000313" key="3">
    <source>
        <dbReference type="Proteomes" id="UP000053681"/>
    </source>
</evidence>
<comment type="caution">
    <text evidence="2">The sequence shown here is derived from an EMBL/GenBank/DDBJ whole genome shotgun (WGS) entry which is preliminary data.</text>
</comment>
<keyword evidence="1" id="KW-0812">Transmembrane</keyword>
<evidence type="ECO:0000256" key="1">
    <source>
        <dbReference type="SAM" id="Phobius"/>
    </source>
</evidence>
<protein>
    <submittedName>
        <fullName evidence="2">Uncharacterized protein</fullName>
    </submittedName>
</protein>
<name>A0A0V8JQI0_9BACI</name>
<dbReference type="EMBL" id="LNQP01000007">
    <property type="protein sequence ID" value="KSU89298.1"/>
    <property type="molecule type" value="Genomic_DNA"/>
</dbReference>
<keyword evidence="1" id="KW-1133">Transmembrane helix</keyword>
<keyword evidence="3" id="KW-1185">Reference proteome</keyword>
<dbReference type="Proteomes" id="UP000053681">
    <property type="component" value="Unassembled WGS sequence"/>
</dbReference>
<organism evidence="2 3">
    <name type="scientific">Priestia veravalensis</name>
    <dbReference type="NCBI Taxonomy" id="1414648"/>
    <lineage>
        <taxon>Bacteria</taxon>
        <taxon>Bacillati</taxon>
        <taxon>Bacillota</taxon>
        <taxon>Bacilli</taxon>
        <taxon>Bacillales</taxon>
        <taxon>Bacillaceae</taxon>
        <taxon>Priestia</taxon>
    </lineage>
</organism>